<feature type="compositionally biased region" description="Basic and acidic residues" evidence="1">
    <location>
        <begin position="33"/>
        <end position="52"/>
    </location>
</feature>
<dbReference type="EMBL" id="JAROYP010000012">
    <property type="protein sequence ID" value="MDH5163102.1"/>
    <property type="molecule type" value="Genomic_DNA"/>
</dbReference>
<evidence type="ECO:0000313" key="2">
    <source>
        <dbReference type="EMBL" id="MDH5163102.1"/>
    </source>
</evidence>
<accession>A0AAW6T1Z2</accession>
<gene>
    <name evidence="2" type="ORF">P5X88_19390</name>
</gene>
<sequence>MLWLIAAIIMVVSIAWILDYRDQKQKGKKSRINKIDKGPTLKMGDHRYTNDR</sequence>
<feature type="region of interest" description="Disordered" evidence="1">
    <location>
        <begin position="27"/>
        <end position="52"/>
    </location>
</feature>
<proteinExistence type="predicted"/>
<evidence type="ECO:0000313" key="3">
    <source>
        <dbReference type="Proteomes" id="UP001159179"/>
    </source>
</evidence>
<reference evidence="2" key="1">
    <citation type="submission" date="2023-03" db="EMBL/GenBank/DDBJ databases">
        <title>Bacterial isolates from washroom surfaces on a university campus.</title>
        <authorList>
            <person name="Holman D.B."/>
            <person name="Gzyl K.E."/>
            <person name="Taheri A.E."/>
        </authorList>
    </citation>
    <scope>NUCLEOTIDE SEQUENCE</scope>
    <source>
        <strain evidence="2">RD03</strain>
    </source>
</reference>
<dbReference type="RefSeq" id="WP_158022238.1">
    <property type="nucleotide sequence ID" value="NZ_CP197209.1"/>
</dbReference>
<dbReference type="Proteomes" id="UP001159179">
    <property type="component" value="Unassembled WGS sequence"/>
</dbReference>
<dbReference type="AlphaFoldDB" id="A0AAW6T1Z2"/>
<organism evidence="2 3">
    <name type="scientific">Heyndrickxia oleronia</name>
    <dbReference type="NCBI Taxonomy" id="38875"/>
    <lineage>
        <taxon>Bacteria</taxon>
        <taxon>Bacillati</taxon>
        <taxon>Bacillota</taxon>
        <taxon>Bacilli</taxon>
        <taxon>Bacillales</taxon>
        <taxon>Bacillaceae</taxon>
        <taxon>Heyndrickxia</taxon>
    </lineage>
</organism>
<evidence type="ECO:0000256" key="1">
    <source>
        <dbReference type="SAM" id="MobiDB-lite"/>
    </source>
</evidence>
<protein>
    <submittedName>
        <fullName evidence="2">Uncharacterized protein</fullName>
    </submittedName>
</protein>
<name>A0AAW6T1Z2_9BACI</name>
<comment type="caution">
    <text evidence="2">The sequence shown here is derived from an EMBL/GenBank/DDBJ whole genome shotgun (WGS) entry which is preliminary data.</text>
</comment>